<feature type="compositionally biased region" description="Gly residues" evidence="5">
    <location>
        <begin position="1"/>
        <end position="17"/>
    </location>
</feature>
<dbReference type="AlphaFoldDB" id="A0A6A6JBX9"/>
<comment type="function">
    <text evidence="4">DNA-dependent RNA polymerase catalyzes the transcription of DNA into RNA using the four ribonucleoside triphosphates as substrates. Specific peripheric component of RNA polymerase III which synthesizes small RNAs, such as 5S rRNA and tRNAs.</text>
</comment>
<dbReference type="RefSeq" id="XP_033651659.1">
    <property type="nucleotide sequence ID" value="XM_033796494.1"/>
</dbReference>
<dbReference type="InterPro" id="IPR024661">
    <property type="entry name" value="RNA_pol_III_Rpc31"/>
</dbReference>
<dbReference type="GO" id="GO:0006383">
    <property type="term" value="P:transcription by RNA polymerase III"/>
    <property type="evidence" value="ECO:0007669"/>
    <property type="project" value="UniProtKB-UniRule"/>
</dbReference>
<comment type="subcellular location">
    <subcellularLocation>
        <location evidence="1 4">Nucleus</location>
    </subcellularLocation>
</comment>
<comment type="subunit">
    <text evidence="4">Component of the RNA polymerase III (Pol III) complex.</text>
</comment>
<dbReference type="GeneID" id="54549669"/>
<evidence type="ECO:0000313" key="7">
    <source>
        <dbReference type="Proteomes" id="UP000800097"/>
    </source>
</evidence>
<feature type="compositionally biased region" description="Acidic residues" evidence="5">
    <location>
        <begin position="206"/>
        <end position="218"/>
    </location>
</feature>
<gene>
    <name evidence="6" type="ORF">EI97DRAFT_402958</name>
</gene>
<dbReference type="GO" id="GO:0005666">
    <property type="term" value="C:RNA polymerase III complex"/>
    <property type="evidence" value="ECO:0007669"/>
    <property type="project" value="UniProtKB-UniRule"/>
</dbReference>
<organism evidence="6 7">
    <name type="scientific">Westerdykella ornata</name>
    <dbReference type="NCBI Taxonomy" id="318751"/>
    <lineage>
        <taxon>Eukaryota</taxon>
        <taxon>Fungi</taxon>
        <taxon>Dikarya</taxon>
        <taxon>Ascomycota</taxon>
        <taxon>Pezizomycotina</taxon>
        <taxon>Dothideomycetes</taxon>
        <taxon>Pleosporomycetidae</taxon>
        <taxon>Pleosporales</taxon>
        <taxon>Sporormiaceae</taxon>
        <taxon>Westerdykella</taxon>
    </lineage>
</organism>
<dbReference type="EMBL" id="ML986505">
    <property type="protein sequence ID" value="KAF2274120.1"/>
    <property type="molecule type" value="Genomic_DNA"/>
</dbReference>
<sequence length="270" mass="29833">MAPRGGGRGGSRAGRAGGAFNPSRGLTIGGVEVGWDLTGLKIEKGPVERFPAKPPPQAPPPTEGERATIRHYLAVRERIHDGPFYTILNDGMKSGKKRRHNEAPPSATALFNPFTDNQTYTSKYTKVRRRIPKLDTRPYVTELFPPELQSLLEGPTTNGADGDANQNKKRKTLQVARSATAASKIDSYMAMQGQRLRDLEERGGEDVDEDYDEEDEEGNEKPEAVDEEDSWSAVSSDSEESGDDYNAERYFDNGDDDDIDDGDPYENAYD</sequence>
<evidence type="ECO:0000256" key="3">
    <source>
        <dbReference type="ARBA" id="ARBA00023242"/>
    </source>
</evidence>
<feature type="region of interest" description="Disordered" evidence="5">
    <location>
        <begin position="46"/>
        <end position="65"/>
    </location>
</feature>
<reference evidence="6" key="1">
    <citation type="journal article" date="2020" name="Stud. Mycol.">
        <title>101 Dothideomycetes genomes: a test case for predicting lifestyles and emergence of pathogens.</title>
        <authorList>
            <person name="Haridas S."/>
            <person name="Albert R."/>
            <person name="Binder M."/>
            <person name="Bloem J."/>
            <person name="Labutti K."/>
            <person name="Salamov A."/>
            <person name="Andreopoulos B."/>
            <person name="Baker S."/>
            <person name="Barry K."/>
            <person name="Bills G."/>
            <person name="Bluhm B."/>
            <person name="Cannon C."/>
            <person name="Castanera R."/>
            <person name="Culley D."/>
            <person name="Daum C."/>
            <person name="Ezra D."/>
            <person name="Gonzalez J."/>
            <person name="Henrissat B."/>
            <person name="Kuo A."/>
            <person name="Liang C."/>
            <person name="Lipzen A."/>
            <person name="Lutzoni F."/>
            <person name="Magnuson J."/>
            <person name="Mondo S."/>
            <person name="Nolan M."/>
            <person name="Ohm R."/>
            <person name="Pangilinan J."/>
            <person name="Park H.-J."/>
            <person name="Ramirez L."/>
            <person name="Alfaro M."/>
            <person name="Sun H."/>
            <person name="Tritt A."/>
            <person name="Yoshinaga Y."/>
            <person name="Zwiers L.-H."/>
            <person name="Turgeon B."/>
            <person name="Goodwin S."/>
            <person name="Spatafora J."/>
            <person name="Crous P."/>
            <person name="Grigoriev I."/>
        </authorList>
    </citation>
    <scope>NUCLEOTIDE SEQUENCE</scope>
    <source>
        <strain evidence="6">CBS 379.55</strain>
    </source>
</reference>
<dbReference type="Pfam" id="PF11705">
    <property type="entry name" value="RNA_pol_3_Rpc31"/>
    <property type="match status" value="1"/>
</dbReference>
<evidence type="ECO:0000313" key="6">
    <source>
        <dbReference type="EMBL" id="KAF2274120.1"/>
    </source>
</evidence>
<keyword evidence="3 4" id="KW-0539">Nucleus</keyword>
<name>A0A6A6JBX9_WESOR</name>
<evidence type="ECO:0000256" key="5">
    <source>
        <dbReference type="SAM" id="MobiDB-lite"/>
    </source>
</evidence>
<dbReference type="Proteomes" id="UP000800097">
    <property type="component" value="Unassembled WGS sequence"/>
</dbReference>
<dbReference type="PIRSF" id="PIRSF000777">
    <property type="entry name" value="RNA_polIII_C31"/>
    <property type="match status" value="1"/>
</dbReference>
<evidence type="ECO:0000256" key="1">
    <source>
        <dbReference type="ARBA" id="ARBA00004123"/>
    </source>
</evidence>
<dbReference type="PANTHER" id="PTHR15367:SF2">
    <property type="entry name" value="DNA-DIRECTED RNA POLYMERASE III SUBUNIT"/>
    <property type="match status" value="1"/>
</dbReference>
<evidence type="ECO:0000256" key="4">
    <source>
        <dbReference type="PIRNR" id="PIRNR000777"/>
    </source>
</evidence>
<dbReference type="PANTHER" id="PTHR15367">
    <property type="entry name" value="DNA-DIRECTED RNA POLYMERASE III"/>
    <property type="match status" value="1"/>
</dbReference>
<feature type="region of interest" description="Disordered" evidence="5">
    <location>
        <begin position="1"/>
        <end position="29"/>
    </location>
</feature>
<keyword evidence="7" id="KW-1185">Reference proteome</keyword>
<protein>
    <recommendedName>
        <fullName evidence="4">DNA-directed RNA polymerase III subunit</fullName>
    </recommendedName>
</protein>
<feature type="compositionally biased region" description="Basic and acidic residues" evidence="5">
    <location>
        <begin position="195"/>
        <end position="205"/>
    </location>
</feature>
<accession>A0A6A6JBX9</accession>
<feature type="compositionally biased region" description="Pro residues" evidence="5">
    <location>
        <begin position="52"/>
        <end position="62"/>
    </location>
</feature>
<proteinExistence type="inferred from homology"/>
<evidence type="ECO:0000256" key="2">
    <source>
        <dbReference type="ARBA" id="ARBA00008352"/>
    </source>
</evidence>
<dbReference type="OrthoDB" id="5377312at2759"/>
<feature type="region of interest" description="Disordered" evidence="5">
    <location>
        <begin position="146"/>
        <end position="270"/>
    </location>
</feature>
<comment type="similarity">
    <text evidence="2 4">Belongs to the eukaryotic RPC7 RNA polymerase subunit family.</text>
</comment>
<feature type="compositionally biased region" description="Acidic residues" evidence="5">
    <location>
        <begin position="253"/>
        <end position="270"/>
    </location>
</feature>